<feature type="domain" description="HTH tetR-type" evidence="2">
    <location>
        <begin position="15"/>
        <end position="58"/>
    </location>
</feature>
<sequence>VPRDSTETRARLQAEAERLFAEQGVWQAGVGEIVAAAGQRNASALTYHFGSREGILDRILAEHEEPIDIHRGGLLAELDDDPSTHALLDALVRPMSARLDHERGRRYLRIVAQLASQFSTWREARSGLEHRHLLRALDLLERRPAHLPEPVRRERLVAMMQLMTSSLAERARLLDAGDDAELSGADYEANLTDMLAGVLEAPAALPA</sequence>
<evidence type="ECO:0000259" key="2">
    <source>
        <dbReference type="Pfam" id="PF00440"/>
    </source>
</evidence>
<proteinExistence type="predicted"/>
<dbReference type="GO" id="GO:0003677">
    <property type="term" value="F:DNA binding"/>
    <property type="evidence" value="ECO:0007669"/>
    <property type="project" value="UniProtKB-KW"/>
</dbReference>
<dbReference type="SUPFAM" id="SSF46689">
    <property type="entry name" value="Homeodomain-like"/>
    <property type="match status" value="1"/>
</dbReference>
<name>A0A381YTU3_9ZZZZ</name>
<dbReference type="Gene3D" id="1.10.357.10">
    <property type="entry name" value="Tetracycline Repressor, domain 2"/>
    <property type="match status" value="1"/>
</dbReference>
<reference evidence="4" key="1">
    <citation type="submission" date="2018-05" db="EMBL/GenBank/DDBJ databases">
        <authorList>
            <person name="Lanie J.A."/>
            <person name="Ng W.-L."/>
            <person name="Kazmierczak K.M."/>
            <person name="Andrzejewski T.M."/>
            <person name="Davidsen T.M."/>
            <person name="Wayne K.J."/>
            <person name="Tettelin H."/>
            <person name="Glass J.I."/>
            <person name="Rusch D."/>
            <person name="Podicherti R."/>
            <person name="Tsui H.-C.T."/>
            <person name="Winkler M.E."/>
        </authorList>
    </citation>
    <scope>NUCLEOTIDE SEQUENCE</scope>
</reference>
<evidence type="ECO:0000259" key="3">
    <source>
        <dbReference type="Pfam" id="PF17939"/>
    </source>
</evidence>
<dbReference type="EMBL" id="UINC01019046">
    <property type="protein sequence ID" value="SVA80456.1"/>
    <property type="molecule type" value="Genomic_DNA"/>
</dbReference>
<evidence type="ECO:0000256" key="1">
    <source>
        <dbReference type="ARBA" id="ARBA00023125"/>
    </source>
</evidence>
<dbReference type="InterPro" id="IPR041586">
    <property type="entry name" value="PsrA_TetR_C"/>
</dbReference>
<feature type="domain" description="PsrA tetracyclin repressor-like C-terminal" evidence="3">
    <location>
        <begin position="89"/>
        <end position="192"/>
    </location>
</feature>
<dbReference type="InterPro" id="IPR009057">
    <property type="entry name" value="Homeodomain-like_sf"/>
</dbReference>
<accession>A0A381YTU3</accession>
<dbReference type="InterPro" id="IPR001647">
    <property type="entry name" value="HTH_TetR"/>
</dbReference>
<keyword evidence="1" id="KW-0238">DNA-binding</keyword>
<dbReference type="Pfam" id="PF00440">
    <property type="entry name" value="TetR_N"/>
    <property type="match status" value="1"/>
</dbReference>
<feature type="non-terminal residue" evidence="4">
    <location>
        <position position="1"/>
    </location>
</feature>
<gene>
    <name evidence="4" type="ORF">METZ01_LOCUS133310</name>
</gene>
<evidence type="ECO:0008006" key="5">
    <source>
        <dbReference type="Google" id="ProtNLM"/>
    </source>
</evidence>
<dbReference type="AlphaFoldDB" id="A0A381YTU3"/>
<protein>
    <recommendedName>
        <fullName evidence="5">HTH tetR-type domain-containing protein</fullName>
    </recommendedName>
</protein>
<evidence type="ECO:0000313" key="4">
    <source>
        <dbReference type="EMBL" id="SVA80456.1"/>
    </source>
</evidence>
<dbReference type="Pfam" id="PF17939">
    <property type="entry name" value="TetR_C_30"/>
    <property type="match status" value="1"/>
</dbReference>
<organism evidence="4">
    <name type="scientific">marine metagenome</name>
    <dbReference type="NCBI Taxonomy" id="408172"/>
    <lineage>
        <taxon>unclassified sequences</taxon>
        <taxon>metagenomes</taxon>
        <taxon>ecological metagenomes</taxon>
    </lineage>
</organism>